<evidence type="ECO:0000313" key="4">
    <source>
        <dbReference type="Proteomes" id="UP000215509"/>
    </source>
</evidence>
<dbReference type="InterPro" id="IPR025291">
    <property type="entry name" value="DUF4153"/>
</dbReference>
<evidence type="ECO:0000256" key="1">
    <source>
        <dbReference type="SAM" id="MobiDB-lite"/>
    </source>
</evidence>
<feature type="transmembrane region" description="Helical" evidence="2">
    <location>
        <begin position="484"/>
        <end position="501"/>
    </location>
</feature>
<reference evidence="3 4" key="1">
    <citation type="submission" date="2017-07" db="EMBL/GenBank/DDBJ databases">
        <title>Genome sequencing and assembly of Paenibacillus rigui.</title>
        <authorList>
            <person name="Mayilraj S."/>
        </authorList>
    </citation>
    <scope>NUCLEOTIDE SEQUENCE [LARGE SCALE GENOMIC DNA]</scope>
    <source>
        <strain evidence="3 4">JCM 16352</strain>
    </source>
</reference>
<dbReference type="Pfam" id="PF13687">
    <property type="entry name" value="DUF4153"/>
    <property type="match status" value="3"/>
</dbReference>
<comment type="caution">
    <text evidence="3">The sequence shown here is derived from an EMBL/GenBank/DDBJ whole genome shotgun (WGS) entry which is preliminary data.</text>
</comment>
<feature type="transmembrane region" description="Helical" evidence="2">
    <location>
        <begin position="65"/>
        <end position="82"/>
    </location>
</feature>
<dbReference type="Proteomes" id="UP000215509">
    <property type="component" value="Unassembled WGS sequence"/>
</dbReference>
<organism evidence="3 4">
    <name type="scientific">Paenibacillus rigui</name>
    <dbReference type="NCBI Taxonomy" id="554312"/>
    <lineage>
        <taxon>Bacteria</taxon>
        <taxon>Bacillati</taxon>
        <taxon>Bacillota</taxon>
        <taxon>Bacilli</taxon>
        <taxon>Bacillales</taxon>
        <taxon>Paenibacillaceae</taxon>
        <taxon>Paenibacillus</taxon>
    </lineage>
</organism>
<keyword evidence="2" id="KW-1133">Transmembrane helix</keyword>
<feature type="transmembrane region" description="Helical" evidence="2">
    <location>
        <begin position="158"/>
        <end position="184"/>
    </location>
</feature>
<feature type="transmembrane region" description="Helical" evidence="2">
    <location>
        <begin position="36"/>
        <end position="53"/>
    </location>
</feature>
<accession>A0A229UM77</accession>
<protein>
    <recommendedName>
        <fullName evidence="5">DUF4173 domain-containing protein</fullName>
    </recommendedName>
</protein>
<sequence length="593" mass="65991">MLQRSGPLKQELALLAAAMAGGYIHQLFFYGKDWGVSYPLFVLLFYVYFYWGIRERHELKFGAELLFLVPIALLSLTYAGFSNLLFKVLNALAVPFLIVVHTTWTVRKHDIKWFDPAIVPAVLEQVFVHTLRYVPLPVQTVFRAVSGRMKQRRSQKAWKVLAGIIISLPILLLVVSLLASADAIFEKTVSKLPEWLGELELGSILFRTVWIAVVGSGMFIYVWGLLHPKPKGAPASYWEANQADFERRFGSRDASGQEIDITGRGSVTTPESVAEFVSFGPAPAAPGGGAIPVLPAAVTAPVRTRLDPTIMTTVLTMLVAVYVLFAVVQFSYFFGSGAGLLPEGVTYAEYARRGFAELVIVTIINFTVLMITLYGVDRTPQGERHSPIGTPAKSPLEPSTPADAPSSAATGQGSHRLLTGLLFMLIGCTGIMLCSAYLRLSLYEMAYGYTITRVLVHSFMIFLLALFIIALIKLMNDKLHLLKLYLITSVVAYVLLNYVQVDAIIAANNMDRYEQTGQIDTAYLQSLSFEAVPYLIELQQKHPEVEGTRHSLQVMKQRLGSQQDKAWMEFNVSEWRAARAMQTIEVQEEPREH</sequence>
<feature type="transmembrane region" description="Helical" evidence="2">
    <location>
        <begin position="12"/>
        <end position="30"/>
    </location>
</feature>
<proteinExistence type="predicted"/>
<evidence type="ECO:0008006" key="5">
    <source>
        <dbReference type="Google" id="ProtNLM"/>
    </source>
</evidence>
<keyword evidence="4" id="KW-1185">Reference proteome</keyword>
<keyword evidence="2" id="KW-0472">Membrane</keyword>
<keyword evidence="2" id="KW-0812">Transmembrane</keyword>
<dbReference type="AlphaFoldDB" id="A0A229UM77"/>
<feature type="transmembrane region" description="Helical" evidence="2">
    <location>
        <begin position="313"/>
        <end position="334"/>
    </location>
</feature>
<evidence type="ECO:0000256" key="2">
    <source>
        <dbReference type="SAM" id="Phobius"/>
    </source>
</evidence>
<dbReference type="OrthoDB" id="9767931at2"/>
<feature type="transmembrane region" description="Helical" evidence="2">
    <location>
        <begin position="88"/>
        <end position="106"/>
    </location>
</feature>
<feature type="transmembrane region" description="Helical" evidence="2">
    <location>
        <begin position="417"/>
        <end position="438"/>
    </location>
</feature>
<gene>
    <name evidence="3" type="ORF">CF651_20465</name>
</gene>
<feature type="region of interest" description="Disordered" evidence="1">
    <location>
        <begin position="382"/>
        <end position="411"/>
    </location>
</feature>
<feature type="transmembrane region" description="Helical" evidence="2">
    <location>
        <begin position="450"/>
        <end position="472"/>
    </location>
</feature>
<feature type="transmembrane region" description="Helical" evidence="2">
    <location>
        <begin position="354"/>
        <end position="376"/>
    </location>
</feature>
<dbReference type="EMBL" id="NMQW01000031">
    <property type="protein sequence ID" value="OXM84472.1"/>
    <property type="molecule type" value="Genomic_DNA"/>
</dbReference>
<name>A0A229UM77_9BACL</name>
<evidence type="ECO:0000313" key="3">
    <source>
        <dbReference type="EMBL" id="OXM84472.1"/>
    </source>
</evidence>
<feature type="transmembrane region" description="Helical" evidence="2">
    <location>
        <begin position="204"/>
        <end position="226"/>
    </location>
</feature>
<feature type="compositionally biased region" description="Low complexity" evidence="1">
    <location>
        <begin position="399"/>
        <end position="410"/>
    </location>
</feature>